<feature type="region of interest" description="Disordered" evidence="2">
    <location>
        <begin position="22"/>
        <end position="45"/>
    </location>
</feature>
<reference evidence="3 4" key="1">
    <citation type="submission" date="2017-02" db="EMBL/GenBank/DDBJ databases">
        <authorList>
            <person name="Peterson S.W."/>
        </authorList>
    </citation>
    <scope>NUCLEOTIDE SEQUENCE [LARGE SCALE GENOMIC DNA]</scope>
    <source>
        <strain evidence="3 4">ATCC 49788</strain>
    </source>
</reference>
<keyword evidence="1" id="KW-0175">Coiled coil</keyword>
<evidence type="ECO:0000256" key="1">
    <source>
        <dbReference type="SAM" id="Coils"/>
    </source>
</evidence>
<keyword evidence="4" id="KW-1185">Reference proteome</keyword>
<dbReference type="Proteomes" id="UP000190460">
    <property type="component" value="Unassembled WGS sequence"/>
</dbReference>
<dbReference type="AlphaFoldDB" id="A0A1T4Y244"/>
<gene>
    <name evidence="3" type="ORF">SAMN02745130_03833</name>
</gene>
<sequence length="148" mass="17064">MENALAAFSFYDDSLNRSGTNGELDIMSGQPLKKRGRPKGASSATISEVRQQAAEEKRQLKSEYNNKIIELETTLEALQVQYDADFLRLEQELEVLRKWELYYQQALGVRLEEVAMHLYDTLVNWGDAELAEAQIDKRKRGRPRKTLK</sequence>
<dbReference type="EMBL" id="FUYB01000032">
    <property type="protein sequence ID" value="SKA95897.1"/>
    <property type="molecule type" value="Genomic_DNA"/>
</dbReference>
<organism evidence="3 4">
    <name type="scientific">Thiothrix eikelboomii</name>
    <dbReference type="NCBI Taxonomy" id="92487"/>
    <lineage>
        <taxon>Bacteria</taxon>
        <taxon>Pseudomonadati</taxon>
        <taxon>Pseudomonadota</taxon>
        <taxon>Gammaproteobacteria</taxon>
        <taxon>Thiotrichales</taxon>
        <taxon>Thiotrichaceae</taxon>
        <taxon>Thiothrix</taxon>
    </lineage>
</organism>
<proteinExistence type="predicted"/>
<name>A0A1T4Y244_9GAMM</name>
<evidence type="ECO:0000256" key="2">
    <source>
        <dbReference type="SAM" id="MobiDB-lite"/>
    </source>
</evidence>
<evidence type="ECO:0000313" key="4">
    <source>
        <dbReference type="Proteomes" id="UP000190460"/>
    </source>
</evidence>
<protein>
    <submittedName>
        <fullName evidence="3">Uncharacterized protein</fullName>
    </submittedName>
</protein>
<evidence type="ECO:0000313" key="3">
    <source>
        <dbReference type="EMBL" id="SKA95897.1"/>
    </source>
</evidence>
<feature type="coiled-coil region" evidence="1">
    <location>
        <begin position="46"/>
        <end position="81"/>
    </location>
</feature>
<accession>A0A1T4Y244</accession>